<keyword evidence="2" id="KW-0812">Transmembrane</keyword>
<proteinExistence type="predicted"/>
<accession>A0A2Z5ZM22</accession>
<feature type="transmembrane region" description="Helical" evidence="2">
    <location>
        <begin position="45"/>
        <end position="69"/>
    </location>
</feature>
<organism evidence="4 5">
    <name type="scientific">Acetobacter orientalis</name>
    <dbReference type="NCBI Taxonomy" id="146474"/>
    <lineage>
        <taxon>Bacteria</taxon>
        <taxon>Pseudomonadati</taxon>
        <taxon>Pseudomonadota</taxon>
        <taxon>Alphaproteobacteria</taxon>
        <taxon>Acetobacterales</taxon>
        <taxon>Acetobacteraceae</taxon>
        <taxon>Acetobacter</taxon>
    </lineage>
</organism>
<keyword evidence="1" id="KW-0732">Signal</keyword>
<sequence>MAIAAKFSHSIKLPACCQVFYKHSNKRHSLKHVFALHAALKPNSFAFACTIRISFVIICAFCNILSITFSGSAWAKGPLYRNHLAGIGAHDPRKRVDPTHMPWAAIGRVQTELGTRCTGFLLSPILVETAAHCLWQATTKQFVQAHSVHFLLAYQAGHYSAHGRVQRFIIPPGYKAGSANTAGLDRATLVLENPIAPPETTLHAPTTAMTVHAGTPVMLGGYEQNQPDTLTADQHCTLTGMQQDQTGHFLLAHTCAGTHGSSGGPLLYATPQGWQAIGIQTLAARNGAGGLSTLLNTSTVFSK</sequence>
<reference evidence="4 5" key="1">
    <citation type="submission" date="2018-02" db="EMBL/GenBank/DDBJ databases">
        <title>Acetobacter orientalis genome.</title>
        <authorList>
            <person name="Nakashima N."/>
            <person name="Tamura T."/>
        </authorList>
    </citation>
    <scope>NUCLEOTIDE SEQUENCE [LARGE SCALE GENOMIC DNA]</scope>
    <source>
        <strain evidence="4 5">FAN1</strain>
    </source>
</reference>
<dbReference type="AlphaFoldDB" id="A0A2Z5ZM22"/>
<dbReference type="InterPro" id="IPR043504">
    <property type="entry name" value="Peptidase_S1_PA_chymotrypsin"/>
</dbReference>
<dbReference type="Gene3D" id="2.40.10.10">
    <property type="entry name" value="Trypsin-like serine proteases"/>
    <property type="match status" value="2"/>
</dbReference>
<keyword evidence="2" id="KW-0472">Membrane</keyword>
<dbReference type="GO" id="GO:0006508">
    <property type="term" value="P:proteolysis"/>
    <property type="evidence" value="ECO:0007669"/>
    <property type="project" value="InterPro"/>
</dbReference>
<protein>
    <submittedName>
        <fullName evidence="4">Peptidase S1</fullName>
    </submittedName>
</protein>
<dbReference type="SUPFAM" id="SSF50494">
    <property type="entry name" value="Trypsin-like serine proteases"/>
    <property type="match status" value="1"/>
</dbReference>
<name>A0A2Z5ZM22_9PROT</name>
<feature type="domain" description="Peptidase S1" evidence="3">
    <location>
        <begin position="86"/>
        <end position="303"/>
    </location>
</feature>
<dbReference type="Pfam" id="PF00089">
    <property type="entry name" value="Trypsin"/>
    <property type="match status" value="1"/>
</dbReference>
<evidence type="ECO:0000256" key="2">
    <source>
        <dbReference type="SAM" id="Phobius"/>
    </source>
</evidence>
<gene>
    <name evidence="4" type="ORF">AcetOrient_orf04855</name>
</gene>
<keyword evidence="2" id="KW-1133">Transmembrane helix</keyword>
<dbReference type="InterPro" id="IPR009003">
    <property type="entry name" value="Peptidase_S1_PA"/>
</dbReference>
<dbReference type="GO" id="GO:0004252">
    <property type="term" value="F:serine-type endopeptidase activity"/>
    <property type="evidence" value="ECO:0007669"/>
    <property type="project" value="InterPro"/>
</dbReference>
<dbReference type="InterPro" id="IPR050966">
    <property type="entry name" value="Glutamyl_endopeptidase"/>
</dbReference>
<evidence type="ECO:0000256" key="1">
    <source>
        <dbReference type="ARBA" id="ARBA00022729"/>
    </source>
</evidence>
<dbReference type="Proteomes" id="UP000270034">
    <property type="component" value="Chromosome"/>
</dbReference>
<dbReference type="KEGG" id="aot:AcetOri_orf04855"/>
<evidence type="ECO:0000313" key="5">
    <source>
        <dbReference type="Proteomes" id="UP000270034"/>
    </source>
</evidence>
<evidence type="ECO:0000313" key="4">
    <source>
        <dbReference type="EMBL" id="BBC81566.1"/>
    </source>
</evidence>
<dbReference type="InterPro" id="IPR001254">
    <property type="entry name" value="Trypsin_dom"/>
</dbReference>
<dbReference type="PROSITE" id="PS50240">
    <property type="entry name" value="TRYPSIN_DOM"/>
    <property type="match status" value="1"/>
</dbReference>
<dbReference type="PANTHER" id="PTHR15462:SF8">
    <property type="entry name" value="SERINE PROTEASE"/>
    <property type="match status" value="1"/>
</dbReference>
<dbReference type="PANTHER" id="PTHR15462">
    <property type="entry name" value="SERINE PROTEASE"/>
    <property type="match status" value="1"/>
</dbReference>
<dbReference type="EMBL" id="AP018515">
    <property type="protein sequence ID" value="BBC81566.1"/>
    <property type="molecule type" value="Genomic_DNA"/>
</dbReference>
<evidence type="ECO:0000259" key="3">
    <source>
        <dbReference type="PROSITE" id="PS50240"/>
    </source>
</evidence>